<evidence type="ECO:0000313" key="4">
    <source>
        <dbReference type="Proteomes" id="UP000702425"/>
    </source>
</evidence>
<dbReference type="PROSITE" id="PS50404">
    <property type="entry name" value="GST_NTER"/>
    <property type="match status" value="1"/>
</dbReference>
<dbReference type="InterPro" id="IPR004046">
    <property type="entry name" value="GST_C"/>
</dbReference>
<dbReference type="PANTHER" id="PTHR44051:SF8">
    <property type="entry name" value="GLUTATHIONE S-TRANSFERASE GSTA"/>
    <property type="match status" value="1"/>
</dbReference>
<dbReference type="CDD" id="cd00570">
    <property type="entry name" value="GST_N_family"/>
    <property type="match status" value="1"/>
</dbReference>
<dbReference type="InterPro" id="IPR004045">
    <property type="entry name" value="Glutathione_S-Trfase_N"/>
</dbReference>
<dbReference type="InterPro" id="IPR036249">
    <property type="entry name" value="Thioredoxin-like_sf"/>
</dbReference>
<dbReference type="SFLD" id="SFLDG00358">
    <property type="entry name" value="Main_(cytGST)"/>
    <property type="match status" value="1"/>
</dbReference>
<gene>
    <name evidence="3" type="primary">sspA_3</name>
    <name evidence="3" type="ORF">E5S67_05888</name>
</gene>
<dbReference type="SUPFAM" id="SSF52833">
    <property type="entry name" value="Thioredoxin-like"/>
    <property type="match status" value="1"/>
</dbReference>
<dbReference type="Pfam" id="PF00043">
    <property type="entry name" value="GST_C"/>
    <property type="match status" value="1"/>
</dbReference>
<dbReference type="Gene3D" id="3.40.30.10">
    <property type="entry name" value="Glutaredoxin"/>
    <property type="match status" value="1"/>
</dbReference>
<evidence type="ECO:0000259" key="1">
    <source>
        <dbReference type="PROSITE" id="PS50404"/>
    </source>
</evidence>
<feature type="domain" description="GST C-terminal" evidence="2">
    <location>
        <begin position="84"/>
        <end position="214"/>
    </location>
</feature>
<dbReference type="InterPro" id="IPR010987">
    <property type="entry name" value="Glutathione-S-Trfase_C-like"/>
</dbReference>
<dbReference type="Pfam" id="PF13417">
    <property type="entry name" value="GST_N_3"/>
    <property type="match status" value="1"/>
</dbReference>
<dbReference type="SUPFAM" id="SSF47616">
    <property type="entry name" value="GST C-terminal domain-like"/>
    <property type="match status" value="1"/>
</dbReference>
<dbReference type="RefSeq" id="WP_172192629.1">
    <property type="nucleotide sequence ID" value="NZ_CAWPPK010000089.1"/>
</dbReference>
<dbReference type="InterPro" id="IPR036282">
    <property type="entry name" value="Glutathione-S-Trfase_C_sf"/>
</dbReference>
<dbReference type="PANTHER" id="PTHR44051">
    <property type="entry name" value="GLUTATHIONE S-TRANSFERASE-RELATED"/>
    <property type="match status" value="1"/>
</dbReference>
<dbReference type="Proteomes" id="UP000702425">
    <property type="component" value="Unassembled WGS sequence"/>
</dbReference>
<evidence type="ECO:0000313" key="3">
    <source>
        <dbReference type="EMBL" id="NQE38104.1"/>
    </source>
</evidence>
<reference evidence="3 4" key="1">
    <citation type="journal article" date="2020" name="Sci. Rep.">
        <title>A novel cyanobacterial geosmin producer, revising GeoA distribution and dispersion patterns in Bacteria.</title>
        <authorList>
            <person name="Churro C."/>
            <person name="Semedo-Aguiar A.P."/>
            <person name="Silva A.D."/>
            <person name="Pereira-Leal J.B."/>
            <person name="Leite R.B."/>
        </authorList>
    </citation>
    <scope>NUCLEOTIDE SEQUENCE [LARGE SCALE GENOMIC DNA]</scope>
    <source>
        <strain evidence="3 4">IPMA8</strain>
    </source>
</reference>
<dbReference type="PROSITE" id="PS50405">
    <property type="entry name" value="GST_CTER"/>
    <property type="match status" value="1"/>
</dbReference>
<dbReference type="EMBL" id="SRRZ01000179">
    <property type="protein sequence ID" value="NQE38104.1"/>
    <property type="molecule type" value="Genomic_DNA"/>
</dbReference>
<organism evidence="3 4">
    <name type="scientific">Microcoleus asticus IPMA8</name>
    <dbReference type="NCBI Taxonomy" id="2563858"/>
    <lineage>
        <taxon>Bacteria</taxon>
        <taxon>Bacillati</taxon>
        <taxon>Cyanobacteriota</taxon>
        <taxon>Cyanophyceae</taxon>
        <taxon>Oscillatoriophycideae</taxon>
        <taxon>Oscillatoriales</taxon>
        <taxon>Microcoleaceae</taxon>
        <taxon>Microcoleus</taxon>
        <taxon>Microcoleus asticus</taxon>
    </lineage>
</organism>
<name>A0ABX2D635_9CYAN</name>
<dbReference type="CDD" id="cd00299">
    <property type="entry name" value="GST_C_family"/>
    <property type="match status" value="1"/>
</dbReference>
<dbReference type="InterPro" id="IPR040079">
    <property type="entry name" value="Glutathione_S-Trfase"/>
</dbReference>
<feature type="domain" description="GST N-terminal" evidence="1">
    <location>
        <begin position="1"/>
        <end position="79"/>
    </location>
</feature>
<sequence length="220" mass="24809">MKLYHTPISPNSRRVWIALLEKNLDFELVEIHLDGDHLQPDFIAMNHFHRIPVLVDDDFTVVESLAILDYLETKYPEPAMLPKEPKDLAVVRMVELLTVNELIPGVNPLSSEKMGWGTPQAQEIAKAKEKVDTVLKFFEGLLDDRPFFASNSVTFAECVAGTIVPLLPWVGVSLDGYPKIQAWCDCLLARPSWQQTQFTEADLAAFASRRQKFLAQAEAS</sequence>
<accession>A0ABX2D635</accession>
<dbReference type="Gene3D" id="1.20.1050.10">
    <property type="match status" value="1"/>
</dbReference>
<proteinExistence type="predicted"/>
<dbReference type="SFLD" id="SFLDS00019">
    <property type="entry name" value="Glutathione_Transferase_(cytos"/>
    <property type="match status" value="1"/>
</dbReference>
<protein>
    <submittedName>
        <fullName evidence="3">Stringent starvation protein A</fullName>
    </submittedName>
</protein>
<evidence type="ECO:0000259" key="2">
    <source>
        <dbReference type="PROSITE" id="PS50405"/>
    </source>
</evidence>
<keyword evidence="4" id="KW-1185">Reference proteome</keyword>
<comment type="caution">
    <text evidence="3">The sequence shown here is derived from an EMBL/GenBank/DDBJ whole genome shotgun (WGS) entry which is preliminary data.</text>
</comment>